<dbReference type="EMBL" id="JACCAU010000001">
    <property type="protein sequence ID" value="NYH16686.1"/>
    <property type="molecule type" value="Genomic_DNA"/>
</dbReference>
<dbReference type="Proteomes" id="UP000572540">
    <property type="component" value="Unassembled WGS sequence"/>
</dbReference>
<sequence length="147" mass="16562">MSYTNMATRRKIADRSFANHTKRAQTKAMLLPMNVVMARQVSLENHLSLETLRSGVAGEHQFNGICQAYCIARFLHEAGYGGSRDNLFEEAERVLLHCRATADKTGDWWFDDEACRILAEIVTLHDAQCAVAPVHALICANERLKTR</sequence>
<gene>
    <name evidence="1" type="ORF">GGD41_003914</name>
</gene>
<evidence type="ECO:0000313" key="2">
    <source>
        <dbReference type="Proteomes" id="UP000572540"/>
    </source>
</evidence>
<dbReference type="RefSeq" id="WP_179713105.1">
    <property type="nucleotide sequence ID" value="NZ_JACCAU010000001.1"/>
</dbReference>
<reference evidence="1 2" key="1">
    <citation type="submission" date="2020-07" db="EMBL/GenBank/DDBJ databases">
        <title>Exploring microbial biodiversity for novel pathways involved in the catabolism of aromatic compounds derived from lignin.</title>
        <authorList>
            <person name="Elkins J."/>
        </authorList>
    </citation>
    <scope>NUCLEOTIDE SEQUENCE [LARGE SCALE GENOMIC DNA]</scope>
    <source>
        <strain evidence="1 2">H2C3B</strain>
    </source>
</reference>
<protein>
    <submittedName>
        <fullName evidence="1">Uncharacterized protein</fullName>
    </submittedName>
</protein>
<comment type="caution">
    <text evidence="1">The sequence shown here is derived from an EMBL/GenBank/DDBJ whole genome shotgun (WGS) entry which is preliminary data.</text>
</comment>
<accession>A0A7Z0B0E7</accession>
<proteinExistence type="predicted"/>
<name>A0A7Z0B0E7_9BURK</name>
<evidence type="ECO:0000313" key="1">
    <source>
        <dbReference type="EMBL" id="NYH16686.1"/>
    </source>
</evidence>
<dbReference type="AlphaFoldDB" id="A0A7Z0B0E7"/>
<organism evidence="1 2">
    <name type="scientific">Paraburkholderia bryophila</name>
    <dbReference type="NCBI Taxonomy" id="420952"/>
    <lineage>
        <taxon>Bacteria</taxon>
        <taxon>Pseudomonadati</taxon>
        <taxon>Pseudomonadota</taxon>
        <taxon>Betaproteobacteria</taxon>
        <taxon>Burkholderiales</taxon>
        <taxon>Burkholderiaceae</taxon>
        <taxon>Paraburkholderia</taxon>
    </lineage>
</organism>